<dbReference type="PANTHER" id="PTHR30349">
    <property type="entry name" value="PHAGE INTEGRASE-RELATED"/>
    <property type="match status" value="1"/>
</dbReference>
<dbReference type="InterPro" id="IPR013762">
    <property type="entry name" value="Integrase-like_cat_sf"/>
</dbReference>
<evidence type="ECO:0000256" key="2">
    <source>
        <dbReference type="ARBA" id="ARBA00023125"/>
    </source>
</evidence>
<sequence length="402" mass="45566">MVINEDYELHPQAVAYLESLRRRDRSTNTERMYAGRIALYLSYCAEYGVDWSAPGLWQLQRFLHWLVDHPLPPKGRAQTEARFRSQRSANAVFTAVSEFLRFGVGAGWVAAEIANQLTEPKYLRNLPRGFDPGEDGQFRVIQARRVKFRVAVEGYEWLSGEQIEQLIALTTRSRDRFLIVTLACTGMRIGEALGLRREDMHLLSSSVSLGCAVAGPHVHVRRRRNVNGALAKARAPRSIPVTDDLVDAYAEYMQERDRVLEAAEVDFVFVNLFRQPLGRPMRYGNAKELFDRLAKSAGFVARPHMLRHSAATRWVRSGVARDVVQDLLGHVSPSSMEPYLHHSDQDKREAVERVAAARGHRHERRGPRRSTGHSLRRGRPGRLGVLAPRQDRPPLASGRVGR</sequence>
<evidence type="ECO:0000256" key="1">
    <source>
        <dbReference type="ARBA" id="ARBA00008857"/>
    </source>
</evidence>
<dbReference type="InterPro" id="IPR044068">
    <property type="entry name" value="CB"/>
</dbReference>
<dbReference type="InterPro" id="IPR050090">
    <property type="entry name" value="Tyrosine_recombinase_XerCD"/>
</dbReference>
<evidence type="ECO:0000256" key="4">
    <source>
        <dbReference type="PROSITE-ProRule" id="PRU01248"/>
    </source>
</evidence>
<dbReference type="GO" id="GO:0015074">
    <property type="term" value="P:DNA integration"/>
    <property type="evidence" value="ECO:0007669"/>
    <property type="project" value="InterPro"/>
</dbReference>
<comment type="similarity">
    <text evidence="1">Belongs to the 'phage' integrase family.</text>
</comment>
<evidence type="ECO:0000259" key="7">
    <source>
        <dbReference type="PROSITE" id="PS51900"/>
    </source>
</evidence>
<dbReference type="InterPro" id="IPR011010">
    <property type="entry name" value="DNA_brk_join_enz"/>
</dbReference>
<proteinExistence type="inferred from homology"/>
<dbReference type="AlphaFoldDB" id="A0A499ULJ7"/>
<dbReference type="Gene3D" id="1.10.443.10">
    <property type="entry name" value="Intergrase catalytic core"/>
    <property type="match status" value="1"/>
</dbReference>
<dbReference type="Gene3D" id="1.10.150.130">
    <property type="match status" value="1"/>
</dbReference>
<evidence type="ECO:0000313" key="8">
    <source>
        <dbReference type="EMBL" id="BBJ42674.1"/>
    </source>
</evidence>
<feature type="compositionally biased region" description="Basic and acidic residues" evidence="5">
    <location>
        <begin position="339"/>
        <end position="352"/>
    </location>
</feature>
<evidence type="ECO:0000256" key="5">
    <source>
        <dbReference type="SAM" id="MobiDB-lite"/>
    </source>
</evidence>
<dbReference type="Proteomes" id="UP000463951">
    <property type="component" value="Chromosome"/>
</dbReference>
<dbReference type="GO" id="GO:0006310">
    <property type="term" value="P:DNA recombination"/>
    <property type="evidence" value="ECO:0007669"/>
    <property type="project" value="UniProtKB-KW"/>
</dbReference>
<evidence type="ECO:0000259" key="6">
    <source>
        <dbReference type="PROSITE" id="PS51898"/>
    </source>
</evidence>
<keyword evidence="3" id="KW-0233">DNA recombination</keyword>
<gene>
    <name evidence="8" type="ORF">SSPO_053920</name>
</gene>
<evidence type="ECO:0000256" key="3">
    <source>
        <dbReference type="ARBA" id="ARBA00023172"/>
    </source>
</evidence>
<dbReference type="PANTHER" id="PTHR30349:SF64">
    <property type="entry name" value="PROPHAGE INTEGRASE INTD-RELATED"/>
    <property type="match status" value="1"/>
</dbReference>
<dbReference type="PROSITE" id="PS51900">
    <property type="entry name" value="CB"/>
    <property type="match status" value="1"/>
</dbReference>
<dbReference type="EMBL" id="AP019620">
    <property type="protein sequence ID" value="BBJ42674.1"/>
    <property type="molecule type" value="Genomic_DNA"/>
</dbReference>
<feature type="region of interest" description="Disordered" evidence="5">
    <location>
        <begin position="334"/>
        <end position="402"/>
    </location>
</feature>
<dbReference type="GO" id="GO:0003677">
    <property type="term" value="F:DNA binding"/>
    <property type="evidence" value="ECO:0007669"/>
    <property type="project" value="UniProtKB-UniRule"/>
</dbReference>
<dbReference type="SUPFAM" id="SSF56349">
    <property type="entry name" value="DNA breaking-rejoining enzymes"/>
    <property type="match status" value="1"/>
</dbReference>
<organism evidence="8 9">
    <name type="scientific">Streptomyces antimycoticus</name>
    <dbReference type="NCBI Taxonomy" id="68175"/>
    <lineage>
        <taxon>Bacteria</taxon>
        <taxon>Bacillati</taxon>
        <taxon>Actinomycetota</taxon>
        <taxon>Actinomycetes</taxon>
        <taxon>Kitasatosporales</taxon>
        <taxon>Streptomycetaceae</taxon>
        <taxon>Streptomyces</taxon>
        <taxon>Streptomyces violaceusniger group</taxon>
    </lineage>
</organism>
<feature type="domain" description="Tyr recombinase" evidence="6">
    <location>
        <begin position="153"/>
        <end position="352"/>
    </location>
</feature>
<reference evidence="8 9" key="1">
    <citation type="journal article" date="2020" name="Int. J. Syst. Evol. Microbiol.">
        <title>Reclassification of Streptomyces castelarensis and Streptomyces sporoclivatus as later heterotypic synonyms of Streptomyces antimycoticus.</title>
        <authorList>
            <person name="Komaki H."/>
            <person name="Tamura T."/>
        </authorList>
    </citation>
    <scope>NUCLEOTIDE SEQUENCE [LARGE SCALE GENOMIC DNA]</scope>
    <source>
        <strain evidence="8 9">NBRC 100767</strain>
    </source>
</reference>
<name>A0A499ULJ7_9ACTN</name>
<dbReference type="Pfam" id="PF00589">
    <property type="entry name" value="Phage_integrase"/>
    <property type="match status" value="1"/>
</dbReference>
<feature type="domain" description="Core-binding (CB)" evidence="7">
    <location>
        <begin position="7"/>
        <end position="104"/>
    </location>
</feature>
<keyword evidence="2 4" id="KW-0238">DNA-binding</keyword>
<evidence type="ECO:0000313" key="9">
    <source>
        <dbReference type="Proteomes" id="UP000463951"/>
    </source>
</evidence>
<dbReference type="PROSITE" id="PS51898">
    <property type="entry name" value="TYR_RECOMBINASE"/>
    <property type="match status" value="1"/>
</dbReference>
<protein>
    <submittedName>
        <fullName evidence="8">Integrase</fullName>
    </submittedName>
</protein>
<accession>A0A499ULJ7</accession>
<dbReference type="InterPro" id="IPR010998">
    <property type="entry name" value="Integrase_recombinase_N"/>
</dbReference>
<feature type="compositionally biased region" description="Basic residues" evidence="5">
    <location>
        <begin position="358"/>
        <end position="380"/>
    </location>
</feature>
<dbReference type="InterPro" id="IPR002104">
    <property type="entry name" value="Integrase_catalytic"/>
</dbReference>